<name>A0A3S5FHC0_9PLAT</name>
<reference evidence="2" key="1">
    <citation type="submission" date="2018-11" db="EMBL/GenBank/DDBJ databases">
        <authorList>
            <consortium name="Pathogen Informatics"/>
        </authorList>
    </citation>
    <scope>NUCLEOTIDE SEQUENCE</scope>
</reference>
<feature type="non-terminal residue" evidence="2">
    <location>
        <position position="1"/>
    </location>
</feature>
<dbReference type="Proteomes" id="UP000784294">
    <property type="component" value="Unassembled WGS sequence"/>
</dbReference>
<protein>
    <submittedName>
        <fullName evidence="2">Uncharacterized protein</fullName>
    </submittedName>
</protein>
<sequence>WTVVSTSHRSYQHPQRDSNRDSAGRQLDTLTTRPHCHERLLGHCRGSSPAEGVDKTNARSKLQSTLYKNNFWECKDI</sequence>
<dbReference type="AlphaFoldDB" id="A0A3S5FHC0"/>
<comment type="caution">
    <text evidence="2">The sequence shown here is derived from an EMBL/GenBank/DDBJ whole genome shotgun (WGS) entry which is preliminary data.</text>
</comment>
<keyword evidence="3" id="KW-1185">Reference proteome</keyword>
<feature type="compositionally biased region" description="Polar residues" evidence="1">
    <location>
        <begin position="1"/>
        <end position="13"/>
    </location>
</feature>
<feature type="region of interest" description="Disordered" evidence="1">
    <location>
        <begin position="1"/>
        <end position="27"/>
    </location>
</feature>
<evidence type="ECO:0000313" key="3">
    <source>
        <dbReference type="Proteomes" id="UP000784294"/>
    </source>
</evidence>
<dbReference type="EMBL" id="CAAALY010282429">
    <property type="protein sequence ID" value="VEL43534.1"/>
    <property type="molecule type" value="Genomic_DNA"/>
</dbReference>
<gene>
    <name evidence="2" type="ORF">PXEA_LOCUS36974</name>
</gene>
<evidence type="ECO:0000313" key="2">
    <source>
        <dbReference type="EMBL" id="VEL43534.1"/>
    </source>
</evidence>
<feature type="compositionally biased region" description="Basic and acidic residues" evidence="1">
    <location>
        <begin position="14"/>
        <end position="23"/>
    </location>
</feature>
<proteinExistence type="predicted"/>
<evidence type="ECO:0000256" key="1">
    <source>
        <dbReference type="SAM" id="MobiDB-lite"/>
    </source>
</evidence>
<organism evidence="2 3">
    <name type="scientific">Protopolystoma xenopodis</name>
    <dbReference type="NCBI Taxonomy" id="117903"/>
    <lineage>
        <taxon>Eukaryota</taxon>
        <taxon>Metazoa</taxon>
        <taxon>Spiralia</taxon>
        <taxon>Lophotrochozoa</taxon>
        <taxon>Platyhelminthes</taxon>
        <taxon>Monogenea</taxon>
        <taxon>Polyopisthocotylea</taxon>
        <taxon>Polystomatidea</taxon>
        <taxon>Polystomatidae</taxon>
        <taxon>Protopolystoma</taxon>
    </lineage>
</organism>
<accession>A0A3S5FHC0</accession>